<dbReference type="GeneID" id="36287552"/>
<proteinExistence type="predicted"/>
<evidence type="ECO:0000313" key="6">
    <source>
        <dbReference type="EMBL" id="OAF59070.1"/>
    </source>
</evidence>
<dbReference type="VEuPathDB" id="FungiDB:GMDG_05702"/>
<evidence type="ECO:0000256" key="1">
    <source>
        <dbReference type="ARBA" id="ARBA00004123"/>
    </source>
</evidence>
<reference evidence="6" key="1">
    <citation type="submission" date="2016-03" db="EMBL/GenBank/DDBJ databases">
        <title>Updated assembly of Pseudogymnoascus destructans, the fungus causing white-nose syndrome of bats.</title>
        <authorList>
            <person name="Palmer J.M."/>
            <person name="Drees K.P."/>
            <person name="Foster J.T."/>
            <person name="Lindner D.L."/>
        </authorList>
    </citation>
    <scope>NUCLEOTIDE SEQUENCE [LARGE SCALE GENOMIC DNA]</scope>
    <source>
        <strain evidence="6">20631-21</strain>
    </source>
</reference>
<protein>
    <recommendedName>
        <fullName evidence="5">Symplekin/Pta1 N-terminal domain-containing protein</fullName>
    </recommendedName>
</protein>
<evidence type="ECO:0000256" key="4">
    <source>
        <dbReference type="SAM" id="MobiDB-lite"/>
    </source>
</evidence>
<accession>A0A177ABF2</accession>
<dbReference type="RefSeq" id="XP_024324354.1">
    <property type="nucleotide sequence ID" value="XM_024468112.1"/>
</dbReference>
<feature type="compositionally biased region" description="Basic and acidic residues" evidence="4">
    <location>
        <begin position="709"/>
        <end position="718"/>
    </location>
</feature>
<dbReference type="GO" id="GO:0005847">
    <property type="term" value="C:mRNA cleavage and polyadenylation specificity factor complex"/>
    <property type="evidence" value="ECO:0007669"/>
    <property type="project" value="TreeGrafter"/>
</dbReference>
<dbReference type="PANTHER" id="PTHR15245">
    <property type="entry name" value="SYMPLEKIN-RELATED"/>
    <property type="match status" value="1"/>
</dbReference>
<feature type="region of interest" description="Disordered" evidence="4">
    <location>
        <begin position="709"/>
        <end position="734"/>
    </location>
</feature>
<evidence type="ECO:0000256" key="2">
    <source>
        <dbReference type="ARBA" id="ARBA00022664"/>
    </source>
</evidence>
<dbReference type="InterPro" id="IPR011989">
    <property type="entry name" value="ARM-like"/>
</dbReference>
<gene>
    <name evidence="6" type="ORF">VC83_04481</name>
</gene>
<dbReference type="PANTHER" id="PTHR15245:SF20">
    <property type="entry name" value="SYMPLEKIN"/>
    <property type="match status" value="1"/>
</dbReference>
<organism evidence="6">
    <name type="scientific">Pseudogymnoascus destructans</name>
    <dbReference type="NCBI Taxonomy" id="655981"/>
    <lineage>
        <taxon>Eukaryota</taxon>
        <taxon>Fungi</taxon>
        <taxon>Dikarya</taxon>
        <taxon>Ascomycota</taxon>
        <taxon>Pezizomycotina</taxon>
        <taxon>Leotiomycetes</taxon>
        <taxon>Thelebolales</taxon>
        <taxon>Thelebolaceae</taxon>
        <taxon>Pseudogymnoascus</taxon>
    </lineage>
</organism>
<dbReference type="AlphaFoldDB" id="A0A177ABF2"/>
<dbReference type="Gene3D" id="1.25.10.10">
    <property type="entry name" value="Leucine-rich Repeat Variant"/>
    <property type="match status" value="1"/>
</dbReference>
<name>A0A177ABF2_9PEZI</name>
<dbReference type="GO" id="GO:0006397">
    <property type="term" value="P:mRNA processing"/>
    <property type="evidence" value="ECO:0007669"/>
    <property type="project" value="UniProtKB-KW"/>
</dbReference>
<evidence type="ECO:0000259" key="5">
    <source>
        <dbReference type="Pfam" id="PF11935"/>
    </source>
</evidence>
<evidence type="ECO:0000256" key="3">
    <source>
        <dbReference type="ARBA" id="ARBA00023242"/>
    </source>
</evidence>
<dbReference type="Pfam" id="PF11935">
    <property type="entry name" value="SYMPK_PTA1_N"/>
    <property type="match status" value="1"/>
</dbReference>
<dbReference type="InterPro" id="IPR021850">
    <property type="entry name" value="Symplekin/Pta1"/>
</dbReference>
<dbReference type="InterPro" id="IPR032460">
    <property type="entry name" value="Symplekin/Pta1_N"/>
</dbReference>
<dbReference type="OrthoDB" id="331600at2759"/>
<dbReference type="Proteomes" id="UP000077154">
    <property type="component" value="Unassembled WGS sequence"/>
</dbReference>
<keyword evidence="3" id="KW-0539">Nucleus</keyword>
<comment type="subcellular location">
    <subcellularLocation>
        <location evidence="1">Nucleus</location>
    </subcellularLocation>
</comment>
<keyword evidence="2" id="KW-0507">mRNA processing</keyword>
<feature type="domain" description="Symplekin/Pta1 N-terminal" evidence="5">
    <location>
        <begin position="91"/>
        <end position="311"/>
    </location>
</feature>
<dbReference type="EMBL" id="KV441394">
    <property type="protein sequence ID" value="OAF59070.1"/>
    <property type="molecule type" value="Genomic_DNA"/>
</dbReference>
<sequence>MAAPTLSVSDQLSQLDAARNLVLGDGNYYPQIIQGILPIIGPTARVELRRWGADFLAETFSNPTVSSSQKETLSLIVLENLKSMIENVNEDPAVVKSVVQTAASIYPFVLRWIINNLYDKPTWEKMAAIKTRILRIWDTAPPGIRICCIKFSQRVVLAQTAPPDGDGRHGDPLDISLALVPANHALIPQRNLEAEASGLLDRMLGVLHENPTDAVLIDATLNSLSILIRARPAIANKILHAILNFNPLKLANSPMTSKLRVMAKSMEKTTRILLMHVHKRDPQGPMALRIQQYVERLIRSRTEIFDEAHRKRGPPELVDGNDSAKRQKLGAAVAAPIMNLVIPPFSPGPHTIAELFTITQDKGLVFDVSQIPEELVASIGVALMSQLDEGLLKQAIKGVRDRFESFGTQTTISQLNPDTAPLGVEEDDDDYEPDFEAAEDTEQILNKLDNAPPEESPDRPPVVALGPFKMPEPQALTSEEVMENGKNTVARVFSVMQTLEDPALKKSKAGINRLAASTYDREAWVTIVTRLATRAPAGLEDTTGVVKSEVGEAKVTLGDNIRDALYLYVLEDFRHRIETAVAWLCEEWYNDQIQEKAGAVTTSHYDKWVIRVLDGMMPYLDARDKVLTRFLGEIPRLTAEMLERVKGLCRDPAMVNLALTSLLYLVMMRPPVREIALDAVEDVWRTYDDAKPMAAKYLTKWRPGFIERNSDTKEDSESKLIAGSEGKNGVPLTA</sequence>
<dbReference type="eggNOG" id="KOG1895">
    <property type="taxonomic scope" value="Eukaryota"/>
</dbReference>
<feature type="region of interest" description="Disordered" evidence="4">
    <location>
        <begin position="449"/>
        <end position="468"/>
    </location>
</feature>